<dbReference type="EMBL" id="QGGY01000004">
    <property type="protein sequence ID" value="PWJ76673.1"/>
    <property type="molecule type" value="Genomic_DNA"/>
</dbReference>
<organism evidence="2 3">
    <name type="scientific">Murimonas intestini</name>
    <dbReference type="NCBI Taxonomy" id="1337051"/>
    <lineage>
        <taxon>Bacteria</taxon>
        <taxon>Bacillati</taxon>
        <taxon>Bacillota</taxon>
        <taxon>Clostridia</taxon>
        <taxon>Lachnospirales</taxon>
        <taxon>Lachnospiraceae</taxon>
        <taxon>Murimonas</taxon>
    </lineage>
</organism>
<dbReference type="CDD" id="cd03143">
    <property type="entry name" value="A4_beta-galactosidase_middle_domain"/>
    <property type="match status" value="1"/>
</dbReference>
<comment type="caution">
    <text evidence="2">The sequence shown here is derived from an EMBL/GenBank/DDBJ whole genome shotgun (WGS) entry which is preliminary data.</text>
</comment>
<feature type="domain" description="Beta-galactosidase trimerisation" evidence="1">
    <location>
        <begin position="378"/>
        <end position="438"/>
    </location>
</feature>
<dbReference type="Gene3D" id="3.40.50.880">
    <property type="match status" value="1"/>
</dbReference>
<reference evidence="2 3" key="1">
    <citation type="submission" date="2018-05" db="EMBL/GenBank/DDBJ databases">
        <authorList>
            <person name="Goeker M."/>
            <person name="Huntemann M."/>
            <person name="Clum A."/>
            <person name="Pillay M."/>
            <person name="Palaniappan K."/>
            <person name="Varghese N."/>
            <person name="Mikhailova N."/>
            <person name="Stamatis D."/>
            <person name="Reddy T."/>
            <person name="Daum C."/>
            <person name="Shapiro N."/>
            <person name="Ivanova N."/>
            <person name="Kyrpides N."/>
            <person name="Woyke T."/>
        </authorList>
    </citation>
    <scope>NUCLEOTIDE SEQUENCE [LARGE SCALE GENOMIC DNA]</scope>
    <source>
        <strain evidence="2 3">DSM 26524</strain>
    </source>
</reference>
<proteinExistence type="predicted"/>
<dbReference type="Pfam" id="PF14871">
    <property type="entry name" value="GHL6"/>
    <property type="match status" value="1"/>
</dbReference>
<sequence>MREKNSLKLRGRQIHLDFHTSPLIPGVGKEFDAREFASVLKKAHVDSVTCFARCHHGMLYYDSKRFPERVHPGLENKNMLKEMIEECHRVGIKVPVYTTVQWDYYTAMEHPEWLAMDEHGMQIGQEPYEAGFYQTLCVNTGYKEFLKEHIAELLEELDVDGIFLDILYPRDCSCHVCRREMERAGIDVKDPARRLAYGQKMIDDFKFEISEFIRSFRKDVSIFYNTSHIGVKQRPVLDAYTHLELESIPGGWGYVHFPVTMRYARTLGLDCVSHTGGFHVEWGDLHSFKTQEALEYECFRMLAMGCKCLVGDQMEADGKLLEPLYEKIGKVYERVEALEPWCDDAVQVTEAAVLTPEEFHGGDRGHLNASLMGLENMFDKLALQFDIIDSQADFERYPLLILPDNIPVDERLKKKLDSYLESGGRMIITFESGFAEDGERYMLCRETGIEALRAPLRTSEGGLARGIITNSNDYAEYIMPGEVIGKRLPKTEHVMYAKGVEVARTAGDVQVMARFVPPYFYRSFEHFSSHRQAPSTHRLSDPAIIRRGNVIYFASPVFAIYNARAPRWCLEMMNDAVMELLGKKMVVHDGPSTLFASLNVQEEKKRYILHLLHYIPEKIAEDLHTVEDVIPISDLHIKLNLDKEAESAVLVPEGKPLDIRAGDGSVEFTLPRLEGYQAVEIRFRD</sequence>
<protein>
    <submittedName>
        <fullName evidence="2">Beta-galactosidase-like protein</fullName>
    </submittedName>
</protein>
<dbReference type="GO" id="GO:0004565">
    <property type="term" value="F:beta-galactosidase activity"/>
    <property type="evidence" value="ECO:0007669"/>
    <property type="project" value="InterPro"/>
</dbReference>
<dbReference type="AlphaFoldDB" id="A0AB73T5U2"/>
<dbReference type="SUPFAM" id="SSF51445">
    <property type="entry name" value="(Trans)glycosidases"/>
    <property type="match status" value="1"/>
</dbReference>
<evidence type="ECO:0000313" key="3">
    <source>
        <dbReference type="Proteomes" id="UP000245412"/>
    </source>
</evidence>
<dbReference type="SUPFAM" id="SSF52317">
    <property type="entry name" value="Class I glutamine amidotransferase-like"/>
    <property type="match status" value="1"/>
</dbReference>
<dbReference type="Proteomes" id="UP000245412">
    <property type="component" value="Unassembled WGS sequence"/>
</dbReference>
<accession>A0AB73T5U2</accession>
<dbReference type="RefSeq" id="WP_109625818.1">
    <property type="nucleotide sequence ID" value="NZ_JANKBI010000008.1"/>
</dbReference>
<gene>
    <name evidence="2" type="ORF">C7383_104119</name>
</gene>
<evidence type="ECO:0000313" key="2">
    <source>
        <dbReference type="EMBL" id="PWJ76673.1"/>
    </source>
</evidence>
<dbReference type="Gene3D" id="3.20.20.80">
    <property type="entry name" value="Glycosidases"/>
    <property type="match status" value="1"/>
</dbReference>
<dbReference type="InterPro" id="IPR028212">
    <property type="entry name" value="GHL6"/>
</dbReference>
<dbReference type="GO" id="GO:0005975">
    <property type="term" value="P:carbohydrate metabolic process"/>
    <property type="evidence" value="ECO:0007669"/>
    <property type="project" value="InterPro"/>
</dbReference>
<evidence type="ECO:0000259" key="1">
    <source>
        <dbReference type="Pfam" id="PF08532"/>
    </source>
</evidence>
<keyword evidence="3" id="KW-1185">Reference proteome</keyword>
<dbReference type="InterPro" id="IPR013738">
    <property type="entry name" value="Beta_galactosidase_Trimer"/>
</dbReference>
<name>A0AB73T5U2_9FIRM</name>
<dbReference type="Pfam" id="PF08532">
    <property type="entry name" value="Glyco_hydro_42M"/>
    <property type="match status" value="1"/>
</dbReference>
<dbReference type="InterPro" id="IPR017853">
    <property type="entry name" value="GH"/>
</dbReference>
<dbReference type="InterPro" id="IPR029062">
    <property type="entry name" value="Class_I_gatase-like"/>
</dbReference>